<feature type="chain" id="PRO_5019244798" evidence="2">
    <location>
        <begin position="29"/>
        <end position="417"/>
    </location>
</feature>
<comment type="caution">
    <text evidence="4">The sequence shown here is derived from an EMBL/GenBank/DDBJ whole genome shotgun (WGS) entry which is preliminary data.</text>
</comment>
<feature type="domain" description="MurNAc-LAA" evidence="3">
    <location>
        <begin position="258"/>
        <end position="411"/>
    </location>
</feature>
<keyword evidence="2" id="KW-0732">Signal</keyword>
<dbReference type="SUPFAM" id="SSF53187">
    <property type="entry name" value="Zn-dependent exopeptidases"/>
    <property type="match status" value="1"/>
</dbReference>
<dbReference type="PANTHER" id="PTHR30404">
    <property type="entry name" value="N-ACETYLMURAMOYL-L-ALANINE AMIDASE"/>
    <property type="match status" value="1"/>
</dbReference>
<dbReference type="GO" id="GO:0009253">
    <property type="term" value="P:peptidoglycan catabolic process"/>
    <property type="evidence" value="ECO:0007669"/>
    <property type="project" value="InterPro"/>
</dbReference>
<evidence type="ECO:0000256" key="1">
    <source>
        <dbReference type="ARBA" id="ARBA00022801"/>
    </source>
</evidence>
<dbReference type="PANTHER" id="PTHR30404:SF0">
    <property type="entry name" value="N-ACETYLMURAMOYL-L-ALANINE AMIDASE AMIC"/>
    <property type="match status" value="1"/>
</dbReference>
<evidence type="ECO:0000313" key="4">
    <source>
        <dbReference type="EMBL" id="RTR26492.1"/>
    </source>
</evidence>
<dbReference type="OrthoDB" id="9772024at2"/>
<keyword evidence="5" id="KW-1185">Reference proteome</keyword>
<protein>
    <submittedName>
        <fullName evidence="4">N-acetylmuramoyl-L-alanine amidase</fullName>
    </submittedName>
</protein>
<gene>
    <name evidence="4" type="ORF">EJ104_08030</name>
</gene>
<dbReference type="GO" id="GO:0008745">
    <property type="term" value="F:N-acetylmuramoyl-L-alanine amidase activity"/>
    <property type="evidence" value="ECO:0007669"/>
    <property type="project" value="InterPro"/>
</dbReference>
<accession>A0A431VTC4</accession>
<keyword evidence="1" id="KW-0378">Hydrolase</keyword>
<evidence type="ECO:0000259" key="3">
    <source>
        <dbReference type="SMART" id="SM00646"/>
    </source>
</evidence>
<proteinExistence type="predicted"/>
<dbReference type="Proteomes" id="UP000277766">
    <property type="component" value="Unassembled WGS sequence"/>
</dbReference>
<dbReference type="SMART" id="SM00646">
    <property type="entry name" value="Ami_3"/>
    <property type="match status" value="1"/>
</dbReference>
<evidence type="ECO:0000313" key="5">
    <source>
        <dbReference type="Proteomes" id="UP000277766"/>
    </source>
</evidence>
<reference evidence="4 5" key="1">
    <citation type="submission" date="2018-12" db="EMBL/GenBank/DDBJ databases">
        <title>Deinococcus radiophilus ATCC 27603 genome sequencing and assembly.</title>
        <authorList>
            <person name="Maclea K.S."/>
            <person name="Maynard C.R."/>
        </authorList>
    </citation>
    <scope>NUCLEOTIDE SEQUENCE [LARGE SCALE GENOMIC DNA]</scope>
    <source>
        <strain evidence="4 5">ATCC 27603</strain>
    </source>
</reference>
<dbReference type="Gene3D" id="3.40.630.40">
    <property type="entry name" value="Zn-dependent exopeptidases"/>
    <property type="match status" value="1"/>
</dbReference>
<dbReference type="InterPro" id="IPR002508">
    <property type="entry name" value="MurNAc-LAA_cat"/>
</dbReference>
<name>A0A431VTC4_9DEIO</name>
<dbReference type="GO" id="GO:0030288">
    <property type="term" value="C:outer membrane-bounded periplasmic space"/>
    <property type="evidence" value="ECO:0007669"/>
    <property type="project" value="TreeGrafter"/>
</dbReference>
<dbReference type="CDD" id="cd02696">
    <property type="entry name" value="MurNAc-LAA"/>
    <property type="match status" value="1"/>
</dbReference>
<dbReference type="EMBL" id="RXPE01000015">
    <property type="protein sequence ID" value="RTR26492.1"/>
    <property type="molecule type" value="Genomic_DNA"/>
</dbReference>
<organism evidence="4 5">
    <name type="scientific">Deinococcus radiophilus</name>
    <dbReference type="NCBI Taxonomy" id="32062"/>
    <lineage>
        <taxon>Bacteria</taxon>
        <taxon>Thermotogati</taxon>
        <taxon>Deinococcota</taxon>
        <taxon>Deinococci</taxon>
        <taxon>Deinococcales</taxon>
        <taxon>Deinococcaceae</taxon>
        <taxon>Deinococcus</taxon>
    </lineage>
</organism>
<dbReference type="AlphaFoldDB" id="A0A431VTC4"/>
<sequence>MGGQTLVKRSARAAWLWCGLALSSAALAAAPTPFPAAPQAVAVVSPVSLTVELRPVAGHTRVFVTLPAGTPAFVPGLSRATGQAVISLPFDLLPVEGNLVPGGGSNALSYGAVGRQLTLGLGAGYGRVEAQFWPAVGDWPPGVVVDLWPAEKPAAAVRPAPVVVPVPTATPVVAAPASAPPAPVRPAGPVRATVVLDPGHGGNDPGMTSPWVREADINLDVALRTARLLQSHGVAVRLTRQADAHLHPDKAADLNLRARMATTGQVSAFVSIHVNAATDPAAHGIETYYFGQPLPGQGRSLAVRENGGGSLGESLTRQAAGAAQGVLGDLLSQAKLSFSRRLAGLVQAELVAATGARDRGVKTDAFYVIRTPTTPAILTELGFGSSPAEGARLADAAYRQRQAEALSRALLRFLNAG</sequence>
<dbReference type="InterPro" id="IPR050695">
    <property type="entry name" value="N-acetylmuramoyl_amidase_3"/>
</dbReference>
<dbReference type="Pfam" id="PF01520">
    <property type="entry name" value="Amidase_3"/>
    <property type="match status" value="1"/>
</dbReference>
<evidence type="ECO:0000256" key="2">
    <source>
        <dbReference type="SAM" id="SignalP"/>
    </source>
</evidence>
<feature type="signal peptide" evidence="2">
    <location>
        <begin position="1"/>
        <end position="28"/>
    </location>
</feature>